<organism evidence="8 9">
    <name type="scientific">Callorhinchus milii</name>
    <name type="common">Ghost shark</name>
    <dbReference type="NCBI Taxonomy" id="7868"/>
    <lineage>
        <taxon>Eukaryota</taxon>
        <taxon>Metazoa</taxon>
        <taxon>Chordata</taxon>
        <taxon>Craniata</taxon>
        <taxon>Vertebrata</taxon>
        <taxon>Chondrichthyes</taxon>
        <taxon>Holocephali</taxon>
        <taxon>Chimaeriformes</taxon>
        <taxon>Callorhinchidae</taxon>
        <taxon>Callorhinchus</taxon>
    </lineage>
</organism>
<dbReference type="SUPFAM" id="SSF49599">
    <property type="entry name" value="TRAF domain-like"/>
    <property type="match status" value="1"/>
</dbReference>
<dbReference type="InterPro" id="IPR000210">
    <property type="entry name" value="BTB/POZ_dom"/>
</dbReference>
<evidence type="ECO:0000256" key="4">
    <source>
        <dbReference type="ARBA" id="ARBA00022786"/>
    </source>
</evidence>
<dbReference type="SMART" id="SM00225">
    <property type="entry name" value="BTB"/>
    <property type="match status" value="1"/>
</dbReference>
<dbReference type="InterPro" id="IPR011333">
    <property type="entry name" value="SKP1/BTB/POZ_sf"/>
</dbReference>
<dbReference type="PANTHER" id="PTHR24413">
    <property type="entry name" value="SPECKLE-TYPE POZ PROTEIN"/>
    <property type="match status" value="1"/>
</dbReference>
<name>A0A4W3HVV4_CALMI</name>
<feature type="domain" description="BTB" evidence="6">
    <location>
        <begin position="200"/>
        <end position="264"/>
    </location>
</feature>
<reference evidence="9" key="1">
    <citation type="journal article" date="2006" name="Science">
        <title>Ancient noncoding elements conserved in the human genome.</title>
        <authorList>
            <person name="Venkatesh B."/>
            <person name="Kirkness E.F."/>
            <person name="Loh Y.H."/>
            <person name="Halpern A.L."/>
            <person name="Lee A.P."/>
            <person name="Johnson J."/>
            <person name="Dandona N."/>
            <person name="Viswanathan L.D."/>
            <person name="Tay A."/>
            <person name="Venter J.C."/>
            <person name="Strausberg R.L."/>
            <person name="Brenner S."/>
        </authorList>
    </citation>
    <scope>NUCLEOTIDE SEQUENCE [LARGE SCALE GENOMIC DNA]</scope>
</reference>
<dbReference type="Pfam" id="PF24570">
    <property type="entry name" value="BACK_BPM_SPOP"/>
    <property type="match status" value="1"/>
</dbReference>
<dbReference type="GO" id="GO:0005634">
    <property type="term" value="C:nucleus"/>
    <property type="evidence" value="ECO:0007669"/>
    <property type="project" value="UniProtKB-SubCell"/>
</dbReference>
<keyword evidence="9" id="KW-1185">Reference proteome</keyword>
<evidence type="ECO:0000313" key="8">
    <source>
        <dbReference type="Ensembl" id="ENSCMIP00000019012.1"/>
    </source>
</evidence>
<evidence type="ECO:0000256" key="3">
    <source>
        <dbReference type="ARBA" id="ARBA00010846"/>
    </source>
</evidence>
<evidence type="ECO:0000256" key="5">
    <source>
        <dbReference type="ARBA" id="ARBA00023242"/>
    </source>
</evidence>
<comment type="subcellular location">
    <subcellularLocation>
        <location evidence="1">Nucleus</location>
    </subcellularLocation>
</comment>
<dbReference type="Gene3D" id="3.30.710.10">
    <property type="entry name" value="Potassium Channel Kv1.1, Chain A"/>
    <property type="match status" value="1"/>
</dbReference>
<dbReference type="FunFam" id="3.30.710.10:FF:000159">
    <property type="entry name" value="Speckle-type POZ protein B"/>
    <property type="match status" value="1"/>
</dbReference>
<protein>
    <submittedName>
        <fullName evidence="8">Speckle type BTB/POZ protein like a</fullName>
    </submittedName>
</protein>
<evidence type="ECO:0000313" key="9">
    <source>
        <dbReference type="Proteomes" id="UP000314986"/>
    </source>
</evidence>
<dbReference type="Gene3D" id="2.60.210.10">
    <property type="entry name" value="Apoptosis, Tumor Necrosis Factor Receptor Associated Protein 2, Chain A"/>
    <property type="match status" value="1"/>
</dbReference>
<keyword evidence="4" id="KW-0833">Ubl conjugation pathway</keyword>
<dbReference type="Pfam" id="PF22486">
    <property type="entry name" value="MATH_2"/>
    <property type="match status" value="1"/>
</dbReference>
<dbReference type="InterPro" id="IPR002083">
    <property type="entry name" value="MATH/TRAF_dom"/>
</dbReference>
<feature type="domain" description="MATH" evidence="7">
    <location>
        <begin position="31"/>
        <end position="161"/>
    </location>
</feature>
<sequence>MSRVPTPPPPGEMSSGPVAESWCYTQVKVVKFSYMWTINNFSFCREEMGEVLKSSTFSSGPNDKMKWCLRVNPKGLDEESKDYLSLYLLLVSCPKSEVRAKFKFSLLNAKREETKAMESQRAYRFVQGKDWGFKKFIRRDFLLDEANGLLPDDKLTLFCEVSVVQDSVNISGQSNVNTLKVPECRLADDLGNLLESSRFTDCSLYVGGQEFKAHKSILAVIYIQSNFIFIFFLSSPTPQQNRVEINDVDPEVFKEMMRFIYTGKAPNLDKMADNLLAAADKYALDRLKVMCEEALCSNLSVENVAEILILADLHSAEQLKAQAIDFINSHATDVMETEGWKSMIHSHPHLVAEAFRALATAQCPPFGIPRKRLKQS</sequence>
<reference evidence="9" key="2">
    <citation type="journal article" date="2007" name="PLoS Biol.">
        <title>Survey sequencing and comparative analysis of the elephant shark (Callorhinchus milii) genome.</title>
        <authorList>
            <person name="Venkatesh B."/>
            <person name="Kirkness E.F."/>
            <person name="Loh Y.H."/>
            <person name="Halpern A.L."/>
            <person name="Lee A.P."/>
            <person name="Johnson J."/>
            <person name="Dandona N."/>
            <person name="Viswanathan L.D."/>
            <person name="Tay A."/>
            <person name="Venter J.C."/>
            <person name="Strausberg R.L."/>
            <person name="Brenner S."/>
        </authorList>
    </citation>
    <scope>NUCLEOTIDE SEQUENCE [LARGE SCALE GENOMIC DNA]</scope>
</reference>
<reference evidence="9" key="3">
    <citation type="journal article" date="2014" name="Nature">
        <title>Elephant shark genome provides unique insights into gnathostome evolution.</title>
        <authorList>
            <consortium name="International Elephant Shark Genome Sequencing Consortium"/>
            <person name="Venkatesh B."/>
            <person name="Lee A.P."/>
            <person name="Ravi V."/>
            <person name="Maurya A.K."/>
            <person name="Lian M.M."/>
            <person name="Swann J.B."/>
            <person name="Ohta Y."/>
            <person name="Flajnik M.F."/>
            <person name="Sutoh Y."/>
            <person name="Kasahara M."/>
            <person name="Hoon S."/>
            <person name="Gangu V."/>
            <person name="Roy S.W."/>
            <person name="Irimia M."/>
            <person name="Korzh V."/>
            <person name="Kondrychyn I."/>
            <person name="Lim Z.W."/>
            <person name="Tay B.H."/>
            <person name="Tohari S."/>
            <person name="Kong K.W."/>
            <person name="Ho S."/>
            <person name="Lorente-Galdos B."/>
            <person name="Quilez J."/>
            <person name="Marques-Bonet T."/>
            <person name="Raney B.J."/>
            <person name="Ingham P.W."/>
            <person name="Tay A."/>
            <person name="Hillier L.W."/>
            <person name="Minx P."/>
            <person name="Boehm T."/>
            <person name="Wilson R.K."/>
            <person name="Brenner S."/>
            <person name="Warren W.C."/>
        </authorList>
    </citation>
    <scope>NUCLEOTIDE SEQUENCE [LARGE SCALE GENOMIC DNA]</scope>
</reference>
<dbReference type="Gene3D" id="6.20.250.50">
    <property type="match status" value="1"/>
</dbReference>
<dbReference type="PROSITE" id="PS50144">
    <property type="entry name" value="MATH"/>
    <property type="match status" value="1"/>
</dbReference>
<reference evidence="8" key="5">
    <citation type="submission" date="2025-09" db="UniProtKB">
        <authorList>
            <consortium name="Ensembl"/>
        </authorList>
    </citation>
    <scope>IDENTIFICATION</scope>
</reference>
<accession>A0A4W3HVV4</accession>
<dbReference type="PROSITE" id="PS50097">
    <property type="entry name" value="BTB"/>
    <property type="match status" value="1"/>
</dbReference>
<dbReference type="Ensembl" id="ENSCMIT00000019373.1">
    <property type="protein sequence ID" value="ENSCMIP00000019012.1"/>
    <property type="gene ID" value="ENSCMIG00000008905.1"/>
</dbReference>
<dbReference type="SUPFAM" id="SSF54695">
    <property type="entry name" value="POZ domain"/>
    <property type="match status" value="1"/>
</dbReference>
<dbReference type="Pfam" id="PF00651">
    <property type="entry name" value="BTB"/>
    <property type="match status" value="1"/>
</dbReference>
<dbReference type="GeneTree" id="ENSGT00940000155953"/>
<comment type="pathway">
    <text evidence="2">Protein modification; protein ubiquitination.</text>
</comment>
<dbReference type="AlphaFoldDB" id="A0A4W3HVV4"/>
<gene>
    <name evidence="8" type="primary">spopla</name>
</gene>
<dbReference type="FunFam" id="2.60.210.10:FF:000028">
    <property type="entry name" value="Speckle-type POZ protein-like"/>
    <property type="match status" value="1"/>
</dbReference>
<keyword evidence="5" id="KW-0539">Nucleus</keyword>
<evidence type="ECO:0000256" key="2">
    <source>
        <dbReference type="ARBA" id="ARBA00004906"/>
    </source>
</evidence>
<evidence type="ECO:0000256" key="1">
    <source>
        <dbReference type="ARBA" id="ARBA00004123"/>
    </source>
</evidence>
<reference evidence="8" key="4">
    <citation type="submission" date="2025-08" db="UniProtKB">
        <authorList>
            <consortium name="Ensembl"/>
        </authorList>
    </citation>
    <scope>IDENTIFICATION</scope>
</reference>
<dbReference type="GO" id="GO:0030163">
    <property type="term" value="P:protein catabolic process"/>
    <property type="evidence" value="ECO:0007669"/>
    <property type="project" value="UniProtKB-ARBA"/>
</dbReference>
<evidence type="ECO:0000259" key="7">
    <source>
        <dbReference type="PROSITE" id="PS50144"/>
    </source>
</evidence>
<dbReference type="SMART" id="SM00061">
    <property type="entry name" value="MATH"/>
    <property type="match status" value="1"/>
</dbReference>
<dbReference type="InterPro" id="IPR056423">
    <property type="entry name" value="BACK_BPM_SPOP"/>
</dbReference>
<dbReference type="Proteomes" id="UP000314986">
    <property type="component" value="Unassembled WGS sequence"/>
</dbReference>
<dbReference type="InterPro" id="IPR008974">
    <property type="entry name" value="TRAF-like"/>
</dbReference>
<dbReference type="Gene3D" id="6.10.250.3030">
    <property type="match status" value="1"/>
</dbReference>
<evidence type="ECO:0000259" key="6">
    <source>
        <dbReference type="PROSITE" id="PS50097"/>
    </source>
</evidence>
<comment type="similarity">
    <text evidence="3">Belongs to the Tdpoz family.</text>
</comment>
<proteinExistence type="inferred from homology"/>